<protein>
    <submittedName>
        <fullName evidence="2">Uncharacterized protein</fullName>
    </submittedName>
</protein>
<feature type="region of interest" description="Disordered" evidence="1">
    <location>
        <begin position="44"/>
        <end position="79"/>
    </location>
</feature>
<organism evidence="2">
    <name type="scientific">Cucumis melo</name>
    <name type="common">Muskmelon</name>
    <dbReference type="NCBI Taxonomy" id="3656"/>
    <lineage>
        <taxon>Eukaryota</taxon>
        <taxon>Viridiplantae</taxon>
        <taxon>Streptophyta</taxon>
        <taxon>Embryophyta</taxon>
        <taxon>Tracheophyta</taxon>
        <taxon>Spermatophyta</taxon>
        <taxon>Magnoliopsida</taxon>
        <taxon>eudicotyledons</taxon>
        <taxon>Gunneridae</taxon>
        <taxon>Pentapetalae</taxon>
        <taxon>rosids</taxon>
        <taxon>fabids</taxon>
        <taxon>Cucurbitales</taxon>
        <taxon>Cucurbitaceae</taxon>
        <taxon>Benincaseae</taxon>
        <taxon>Cucumis</taxon>
    </lineage>
</organism>
<sequence length="98" mass="11282">MRPSLPFLSQRPKPLHCVELSKTPSTKTPLLKNAVDPRLLCRIMPKNSKNHDPSTEELKERRRPTTPGPKNVEERLCQRTPPPNLLILHNHVCRHNSI</sequence>
<dbReference type="EnsemblPlants" id="MELO3C000973.2.1">
    <property type="protein sequence ID" value="MELO3C000973.2.1"/>
    <property type="gene ID" value="MELO3C000973.2"/>
</dbReference>
<proteinExistence type="predicted"/>
<reference evidence="2" key="1">
    <citation type="submission" date="2023-03" db="UniProtKB">
        <authorList>
            <consortium name="EnsemblPlants"/>
        </authorList>
    </citation>
    <scope>IDENTIFICATION</scope>
</reference>
<dbReference type="AlphaFoldDB" id="A0A9I9CCN5"/>
<evidence type="ECO:0000256" key="1">
    <source>
        <dbReference type="SAM" id="MobiDB-lite"/>
    </source>
</evidence>
<name>A0A9I9CCN5_CUCME</name>
<evidence type="ECO:0000313" key="2">
    <source>
        <dbReference type="EnsemblPlants" id="MELO3C000973.2.1"/>
    </source>
</evidence>
<dbReference type="Gramene" id="MELO3C000973.2.1">
    <property type="protein sequence ID" value="MELO3C000973.2.1"/>
    <property type="gene ID" value="MELO3C000973.2"/>
</dbReference>
<feature type="compositionally biased region" description="Basic and acidic residues" evidence="1">
    <location>
        <begin position="49"/>
        <end position="60"/>
    </location>
</feature>
<accession>A0A9I9CCN5</accession>